<dbReference type="SMART" id="SM00860">
    <property type="entry name" value="SMI1_KNR4"/>
    <property type="match status" value="1"/>
</dbReference>
<dbReference type="RefSeq" id="WP_176275572.1">
    <property type="nucleotide sequence ID" value="NZ_JALAJD010000005.1"/>
</dbReference>
<evidence type="ECO:0000313" key="3">
    <source>
        <dbReference type="Proteomes" id="UP001066455"/>
    </source>
</evidence>
<feature type="domain" description="Knr4/Smi1-like" evidence="1">
    <location>
        <begin position="22"/>
        <end position="135"/>
    </location>
</feature>
<comment type="caution">
    <text evidence="2">The sequence shown here is derived from an EMBL/GenBank/DDBJ whole genome shotgun (WGS) entry which is preliminary data.</text>
</comment>
<dbReference type="Pfam" id="PF14567">
    <property type="entry name" value="SUKH_5"/>
    <property type="match status" value="1"/>
</dbReference>
<sequence>MTYSEIEHFINENAEEDDFTGGVEEEIIIEIEKELQTTLPESYKWFLKNYGSGGMYGIEIEGSINKKATVVDRTKVYRDHFGLPKGIVVIEYVDEFSYCLDTNKMKDRECPVILWANEAGYGRTVAQSFLEFFFERLKEKKENWEEDEDWDDEE</sequence>
<proteinExistence type="predicted"/>
<dbReference type="Proteomes" id="UP001066455">
    <property type="component" value="Unassembled WGS sequence"/>
</dbReference>
<dbReference type="AlphaFoldDB" id="A0AA90EAV9"/>
<evidence type="ECO:0000313" key="2">
    <source>
        <dbReference type="EMBL" id="MCY9279694.1"/>
    </source>
</evidence>
<dbReference type="InterPro" id="IPR018958">
    <property type="entry name" value="Knr4/Smi1-like_dom"/>
</dbReference>
<dbReference type="InterPro" id="IPR037883">
    <property type="entry name" value="Knr4/Smi1-like_sf"/>
</dbReference>
<name>A0AA90EAV9_9BACI</name>
<accession>A0AA90EAV9</accession>
<evidence type="ECO:0000259" key="1">
    <source>
        <dbReference type="SMART" id="SM00860"/>
    </source>
</evidence>
<gene>
    <name evidence="2" type="ORF">MOE73_06415</name>
</gene>
<dbReference type="Gene3D" id="3.40.1580.10">
    <property type="entry name" value="SMI1/KNR4-like"/>
    <property type="match status" value="1"/>
</dbReference>
<organism evidence="2 3">
    <name type="scientific">Bacillus haynesii</name>
    <dbReference type="NCBI Taxonomy" id="1925021"/>
    <lineage>
        <taxon>Bacteria</taxon>
        <taxon>Bacillati</taxon>
        <taxon>Bacillota</taxon>
        <taxon>Bacilli</taxon>
        <taxon>Bacillales</taxon>
        <taxon>Bacillaceae</taxon>
        <taxon>Bacillus</taxon>
    </lineage>
</organism>
<reference evidence="2" key="1">
    <citation type="submission" date="2022-02" db="EMBL/GenBank/DDBJ databases">
        <title>Crop Bioprotection Bacillus Genome Sequencing.</title>
        <authorList>
            <person name="Dunlap C."/>
        </authorList>
    </citation>
    <scope>NUCLEOTIDE SEQUENCE</scope>
    <source>
        <strain evidence="2">T20C14</strain>
    </source>
</reference>
<protein>
    <submittedName>
        <fullName evidence="2">SMI1/KNR4 family protein</fullName>
    </submittedName>
</protein>
<dbReference type="SUPFAM" id="SSF160631">
    <property type="entry name" value="SMI1/KNR4-like"/>
    <property type="match status" value="1"/>
</dbReference>
<dbReference type="EMBL" id="JALAXI010000006">
    <property type="protein sequence ID" value="MCY9279694.1"/>
    <property type="molecule type" value="Genomic_DNA"/>
</dbReference>